<reference evidence="1" key="1">
    <citation type="journal article" date="2020" name="Stud. Mycol.">
        <title>101 Dothideomycetes genomes: a test case for predicting lifestyles and emergence of pathogens.</title>
        <authorList>
            <person name="Haridas S."/>
            <person name="Albert R."/>
            <person name="Binder M."/>
            <person name="Bloem J."/>
            <person name="Labutti K."/>
            <person name="Salamov A."/>
            <person name="Andreopoulos B."/>
            <person name="Baker S."/>
            <person name="Barry K."/>
            <person name="Bills G."/>
            <person name="Bluhm B."/>
            <person name="Cannon C."/>
            <person name="Castanera R."/>
            <person name="Culley D."/>
            <person name="Daum C."/>
            <person name="Ezra D."/>
            <person name="Gonzalez J."/>
            <person name="Henrissat B."/>
            <person name="Kuo A."/>
            <person name="Liang C."/>
            <person name="Lipzen A."/>
            <person name="Lutzoni F."/>
            <person name="Magnuson J."/>
            <person name="Mondo S."/>
            <person name="Nolan M."/>
            <person name="Ohm R."/>
            <person name="Pangilinan J."/>
            <person name="Park H.-J."/>
            <person name="Ramirez L."/>
            <person name="Alfaro M."/>
            <person name="Sun H."/>
            <person name="Tritt A."/>
            <person name="Yoshinaga Y."/>
            <person name="Zwiers L.-H."/>
            <person name="Turgeon B."/>
            <person name="Goodwin S."/>
            <person name="Spatafora J."/>
            <person name="Crous P."/>
            <person name="Grigoriev I."/>
        </authorList>
    </citation>
    <scope>NUCLEOTIDE SEQUENCE</scope>
    <source>
        <strain evidence="1">CBS 175.79</strain>
    </source>
</reference>
<dbReference type="RefSeq" id="XP_033384311.1">
    <property type="nucleotide sequence ID" value="XM_033521692.1"/>
</dbReference>
<accession>A0A6A5XS30</accession>
<dbReference type="PANTHER" id="PTHR15907">
    <property type="entry name" value="DUF614 FAMILY PROTEIN-RELATED"/>
    <property type="match status" value="1"/>
</dbReference>
<gene>
    <name evidence="1" type="ORF">BU24DRAFT_189240</name>
</gene>
<dbReference type="GeneID" id="54279089"/>
<dbReference type="EMBL" id="ML978069">
    <property type="protein sequence ID" value="KAF2015972.1"/>
    <property type="molecule type" value="Genomic_DNA"/>
</dbReference>
<protein>
    <recommendedName>
        <fullName evidence="3">PLAC8-domain-containing protein</fullName>
    </recommendedName>
</protein>
<keyword evidence="2" id="KW-1185">Reference proteome</keyword>
<evidence type="ECO:0000313" key="2">
    <source>
        <dbReference type="Proteomes" id="UP000799778"/>
    </source>
</evidence>
<dbReference type="AlphaFoldDB" id="A0A6A5XS30"/>
<dbReference type="OrthoDB" id="1045822at2759"/>
<proteinExistence type="predicted"/>
<name>A0A6A5XS30_9PLEO</name>
<dbReference type="NCBIfam" id="TIGR01571">
    <property type="entry name" value="A_thal_Cys_rich"/>
    <property type="match status" value="1"/>
</dbReference>
<organism evidence="1 2">
    <name type="scientific">Aaosphaeria arxii CBS 175.79</name>
    <dbReference type="NCBI Taxonomy" id="1450172"/>
    <lineage>
        <taxon>Eukaryota</taxon>
        <taxon>Fungi</taxon>
        <taxon>Dikarya</taxon>
        <taxon>Ascomycota</taxon>
        <taxon>Pezizomycotina</taxon>
        <taxon>Dothideomycetes</taxon>
        <taxon>Pleosporomycetidae</taxon>
        <taxon>Pleosporales</taxon>
        <taxon>Pleosporales incertae sedis</taxon>
        <taxon>Aaosphaeria</taxon>
    </lineage>
</organism>
<evidence type="ECO:0008006" key="3">
    <source>
        <dbReference type="Google" id="ProtNLM"/>
    </source>
</evidence>
<dbReference type="InterPro" id="IPR006461">
    <property type="entry name" value="PLAC_motif_containing"/>
</dbReference>
<dbReference type="Proteomes" id="UP000799778">
    <property type="component" value="Unassembled WGS sequence"/>
</dbReference>
<dbReference type="Pfam" id="PF04749">
    <property type="entry name" value="PLAC8"/>
    <property type="match status" value="1"/>
</dbReference>
<evidence type="ECO:0000313" key="1">
    <source>
        <dbReference type="EMBL" id="KAF2015972.1"/>
    </source>
</evidence>
<sequence>MSAPQQQPAQDGPFKADEFSEWQTRAKTALNNQAWNSASPEGSQPWLNSIWGCITPPSTCLVTCCCPCITFGKTHHRLRHNGDMAGYSPVNTSCILFFASSYVCLNWVMNALQLQEIREKHNLEGSCTKDLACSFCCLGCSLCQAEKETVARAGEKGAVDQQYKAEQMVMPGAQN</sequence>